<evidence type="ECO:0000313" key="2">
    <source>
        <dbReference type="EMBL" id="EGO03192.1"/>
    </source>
</evidence>
<dbReference type="HOGENOM" id="CLU_044614_1_0_1"/>
<dbReference type="EMBL" id="GL945475">
    <property type="protein sequence ID" value="EGO03192.1"/>
    <property type="molecule type" value="Genomic_DNA"/>
</dbReference>
<accession>F8PJ31</accession>
<sequence>MMGPYQGFRPQASALINAPAPVSLSITNLPVSQLNMADNFPITTAQIVGLFMECILYGIYLVTLVQCLRALLWSDSNHAFKSRNKINWPMLVVAILLCTFATLDVAFGLRHNLVAFVYYTGQGGATAEFEDISYWVNVMKTVDYVIQTLIGDAMLITFATLDTSALLNVSQAEPFVDSVLGTTLGMNIITTLYRIWSVDRQTARMTVSTSSRRGSRLKHVVRILVESAALYTVSVLVFVCTYAASNNANYGTSDNVVQIIGISFNLIIIRITSGRSFENMTAVAPTLPTIEINKRRTMQNSFPLSTFRSSEGIVADKSNASSNLPSLQINVSHDVDYAMDDDSVHAGNASTDVCMKPGHWDGT</sequence>
<dbReference type="Proteomes" id="UP000008063">
    <property type="component" value="Unassembled WGS sequence"/>
</dbReference>
<protein>
    <submittedName>
        <fullName evidence="2">Uncharacterized protein</fullName>
    </submittedName>
</protein>
<keyword evidence="1" id="KW-1133">Transmembrane helix</keyword>
<dbReference type="OMA" id="WINIARS"/>
<keyword evidence="1" id="KW-0472">Membrane</keyword>
<feature type="transmembrane region" description="Helical" evidence="1">
    <location>
        <begin position="44"/>
        <end position="65"/>
    </location>
</feature>
<organism evidence="3">
    <name type="scientific">Serpula lacrymans var. lacrymans (strain S7.3)</name>
    <name type="common">Dry rot fungus</name>
    <dbReference type="NCBI Taxonomy" id="936435"/>
    <lineage>
        <taxon>Eukaryota</taxon>
        <taxon>Fungi</taxon>
        <taxon>Dikarya</taxon>
        <taxon>Basidiomycota</taxon>
        <taxon>Agaricomycotina</taxon>
        <taxon>Agaricomycetes</taxon>
        <taxon>Agaricomycetidae</taxon>
        <taxon>Boletales</taxon>
        <taxon>Coniophorineae</taxon>
        <taxon>Serpulaceae</taxon>
        <taxon>Serpula</taxon>
    </lineage>
</organism>
<feature type="transmembrane region" description="Helical" evidence="1">
    <location>
        <begin position="256"/>
        <end position="273"/>
    </location>
</feature>
<evidence type="ECO:0000256" key="1">
    <source>
        <dbReference type="SAM" id="Phobius"/>
    </source>
</evidence>
<dbReference type="InParanoid" id="F8PJ31"/>
<feature type="transmembrane region" description="Helical" evidence="1">
    <location>
        <begin position="220"/>
        <end position="244"/>
    </location>
</feature>
<evidence type="ECO:0000313" key="3">
    <source>
        <dbReference type="Proteomes" id="UP000008063"/>
    </source>
</evidence>
<name>F8PJ31_SERL3</name>
<feature type="transmembrane region" description="Helical" evidence="1">
    <location>
        <begin position="86"/>
        <end position="109"/>
    </location>
</feature>
<gene>
    <name evidence="2" type="ORF">SERLA73DRAFT_69100</name>
</gene>
<reference evidence="3" key="1">
    <citation type="journal article" date="2011" name="Science">
        <title>The plant cell wall-decomposing machinery underlies the functional diversity of forest fungi.</title>
        <authorList>
            <person name="Eastwood D.C."/>
            <person name="Floudas D."/>
            <person name="Binder M."/>
            <person name="Majcherczyk A."/>
            <person name="Schneider P."/>
            <person name="Aerts A."/>
            <person name="Asiegbu F.O."/>
            <person name="Baker S.E."/>
            <person name="Barry K."/>
            <person name="Bendiksby M."/>
            <person name="Blumentritt M."/>
            <person name="Coutinho P.M."/>
            <person name="Cullen D."/>
            <person name="de Vries R.P."/>
            <person name="Gathman A."/>
            <person name="Goodell B."/>
            <person name="Henrissat B."/>
            <person name="Ihrmark K."/>
            <person name="Kauserud H."/>
            <person name="Kohler A."/>
            <person name="LaButti K."/>
            <person name="Lapidus A."/>
            <person name="Lavin J.L."/>
            <person name="Lee Y.-H."/>
            <person name="Lindquist E."/>
            <person name="Lilly W."/>
            <person name="Lucas S."/>
            <person name="Morin E."/>
            <person name="Murat C."/>
            <person name="Oguiza J.A."/>
            <person name="Park J."/>
            <person name="Pisabarro A.G."/>
            <person name="Riley R."/>
            <person name="Rosling A."/>
            <person name="Salamov A."/>
            <person name="Schmidt O."/>
            <person name="Schmutz J."/>
            <person name="Skrede I."/>
            <person name="Stenlid J."/>
            <person name="Wiebenga A."/>
            <person name="Xie X."/>
            <person name="Kuees U."/>
            <person name="Hibbett D.S."/>
            <person name="Hoffmeister D."/>
            <person name="Hoegberg N."/>
            <person name="Martin F."/>
            <person name="Grigoriev I.V."/>
            <person name="Watkinson S.C."/>
        </authorList>
    </citation>
    <scope>NUCLEOTIDE SEQUENCE [LARGE SCALE GENOMIC DNA]</scope>
    <source>
        <strain evidence="3">strain S7.3</strain>
    </source>
</reference>
<feature type="transmembrane region" description="Helical" evidence="1">
    <location>
        <begin position="175"/>
        <end position="196"/>
    </location>
</feature>
<keyword evidence="3" id="KW-1185">Reference proteome</keyword>
<dbReference type="AlphaFoldDB" id="F8PJ31"/>
<keyword evidence="1" id="KW-0812">Transmembrane</keyword>
<proteinExistence type="predicted"/>